<reference evidence="1" key="1">
    <citation type="submission" date="2023-11" db="EMBL/GenBank/DDBJ databases">
        <authorList>
            <person name="Alioto T."/>
            <person name="Alioto T."/>
            <person name="Gomez Garrido J."/>
        </authorList>
    </citation>
    <scope>NUCLEOTIDE SEQUENCE</scope>
</reference>
<sequence>MSSTNSAAFRVLDTAELLEKILLCLGEGTEDDGPVKQLFTLQRVDKTFRNSIQASSKLRRLMCLELEPTASDLGKRAPLRWLLRNLGHRFNTMDRYRAVINKFHVTRQLDGPVVDFYNKYDSLEASWHNIKISAQEIRFKVFYYAGPLREHSGGVAVQLNFEDGTTLGKAWEMYRENLILHQKRLERKVGGDFFWVEEARKKGRGRKK</sequence>
<gene>
    <name evidence="1" type="ORF">LECACI_7A008288</name>
</gene>
<keyword evidence="2" id="KW-1185">Reference proteome</keyword>
<dbReference type="EMBL" id="CAVMBE010000078">
    <property type="protein sequence ID" value="CAK4033130.1"/>
    <property type="molecule type" value="Genomic_DNA"/>
</dbReference>
<name>A0AAI9EEH9_9PEZI</name>
<proteinExistence type="predicted"/>
<dbReference type="Proteomes" id="UP001296104">
    <property type="component" value="Unassembled WGS sequence"/>
</dbReference>
<evidence type="ECO:0000313" key="2">
    <source>
        <dbReference type="Proteomes" id="UP001296104"/>
    </source>
</evidence>
<accession>A0AAI9EEH9</accession>
<evidence type="ECO:0000313" key="1">
    <source>
        <dbReference type="EMBL" id="CAK4033130.1"/>
    </source>
</evidence>
<organism evidence="1 2">
    <name type="scientific">Lecanosticta acicola</name>
    <dbReference type="NCBI Taxonomy" id="111012"/>
    <lineage>
        <taxon>Eukaryota</taxon>
        <taxon>Fungi</taxon>
        <taxon>Dikarya</taxon>
        <taxon>Ascomycota</taxon>
        <taxon>Pezizomycotina</taxon>
        <taxon>Dothideomycetes</taxon>
        <taxon>Dothideomycetidae</taxon>
        <taxon>Mycosphaerellales</taxon>
        <taxon>Mycosphaerellaceae</taxon>
        <taxon>Lecanosticta</taxon>
    </lineage>
</organism>
<comment type="caution">
    <text evidence="1">The sequence shown here is derived from an EMBL/GenBank/DDBJ whole genome shotgun (WGS) entry which is preliminary data.</text>
</comment>
<dbReference type="AlphaFoldDB" id="A0AAI9EEH9"/>
<protein>
    <submittedName>
        <fullName evidence="1">Uncharacterized protein</fullName>
    </submittedName>
</protein>